<reference evidence="2 3" key="1">
    <citation type="submission" date="2021-06" db="EMBL/GenBank/DDBJ databases">
        <authorList>
            <person name="Palmer J.M."/>
        </authorList>
    </citation>
    <scope>NUCLEOTIDE SEQUENCE [LARGE SCALE GENOMIC DNA]</scope>
    <source>
        <strain evidence="2 3">AS_MEX2019</strain>
        <tissue evidence="2">Muscle</tissue>
    </source>
</reference>
<evidence type="ECO:0000313" key="2">
    <source>
        <dbReference type="EMBL" id="MEQ2303056.1"/>
    </source>
</evidence>
<keyword evidence="3" id="KW-1185">Reference proteome</keyword>
<name>A0ABV0ZAI8_9TELE</name>
<evidence type="ECO:0008006" key="4">
    <source>
        <dbReference type="Google" id="ProtNLM"/>
    </source>
</evidence>
<organism evidence="2 3">
    <name type="scientific">Ameca splendens</name>
    <dbReference type="NCBI Taxonomy" id="208324"/>
    <lineage>
        <taxon>Eukaryota</taxon>
        <taxon>Metazoa</taxon>
        <taxon>Chordata</taxon>
        <taxon>Craniata</taxon>
        <taxon>Vertebrata</taxon>
        <taxon>Euteleostomi</taxon>
        <taxon>Actinopterygii</taxon>
        <taxon>Neopterygii</taxon>
        <taxon>Teleostei</taxon>
        <taxon>Neoteleostei</taxon>
        <taxon>Acanthomorphata</taxon>
        <taxon>Ovalentaria</taxon>
        <taxon>Atherinomorphae</taxon>
        <taxon>Cyprinodontiformes</taxon>
        <taxon>Goodeidae</taxon>
        <taxon>Ameca</taxon>
    </lineage>
</organism>
<gene>
    <name evidence="2" type="ORF">AMECASPLE_012856</name>
</gene>
<dbReference type="EMBL" id="JAHRIP010057250">
    <property type="protein sequence ID" value="MEQ2303056.1"/>
    <property type="molecule type" value="Genomic_DNA"/>
</dbReference>
<dbReference type="Proteomes" id="UP001469553">
    <property type="component" value="Unassembled WGS sequence"/>
</dbReference>
<sequence>MHPGAGHHVPFFVLSLRLPAHASSAETNLASVIARRACGPLPTITCSHLPLCHLFFHCYSIMSPFPPAEWFTVEGTSVRAAAASVFVSNPFKSNTSENLTVRLLFYFRSGM</sequence>
<comment type="caution">
    <text evidence="2">The sequence shown here is derived from an EMBL/GenBank/DDBJ whole genome shotgun (WGS) entry which is preliminary data.</text>
</comment>
<protein>
    <recommendedName>
        <fullName evidence="4">Secreted protein</fullName>
    </recommendedName>
</protein>
<proteinExistence type="predicted"/>
<feature type="chain" id="PRO_5046199443" description="Secreted protein" evidence="1">
    <location>
        <begin position="26"/>
        <end position="111"/>
    </location>
</feature>
<evidence type="ECO:0000256" key="1">
    <source>
        <dbReference type="SAM" id="SignalP"/>
    </source>
</evidence>
<keyword evidence="1" id="KW-0732">Signal</keyword>
<evidence type="ECO:0000313" key="3">
    <source>
        <dbReference type="Proteomes" id="UP001469553"/>
    </source>
</evidence>
<feature type="signal peptide" evidence="1">
    <location>
        <begin position="1"/>
        <end position="25"/>
    </location>
</feature>
<accession>A0ABV0ZAI8</accession>